<organism evidence="5 6">
    <name type="scientific">Sediminispirochaeta smaragdinae (strain DSM 11293 / JCM 15392 / SEBR 4228)</name>
    <name type="common">Spirochaeta smaragdinae</name>
    <dbReference type="NCBI Taxonomy" id="573413"/>
    <lineage>
        <taxon>Bacteria</taxon>
        <taxon>Pseudomonadati</taxon>
        <taxon>Spirochaetota</taxon>
        <taxon>Spirochaetia</taxon>
        <taxon>Spirochaetales</taxon>
        <taxon>Spirochaetaceae</taxon>
        <taxon>Sediminispirochaeta</taxon>
    </lineage>
</organism>
<evidence type="ECO:0000313" key="5">
    <source>
        <dbReference type="EMBL" id="ADK81696.1"/>
    </source>
</evidence>
<dbReference type="HOGENOM" id="CLU_097187_0_0_12"/>
<dbReference type="GO" id="GO:0071973">
    <property type="term" value="P:bacterial-type flagellum-dependent cell motility"/>
    <property type="evidence" value="ECO:0007669"/>
    <property type="project" value="InterPro"/>
</dbReference>
<keyword evidence="6" id="KW-1185">Reference proteome</keyword>
<feature type="signal peptide" evidence="4">
    <location>
        <begin position="1"/>
        <end position="20"/>
    </location>
</feature>
<dbReference type="Proteomes" id="UP000002318">
    <property type="component" value="Chromosome"/>
</dbReference>
<keyword evidence="5" id="KW-0969">Cilium</keyword>
<dbReference type="EMBL" id="CP002116">
    <property type="protein sequence ID" value="ADK81696.1"/>
    <property type="molecule type" value="Genomic_DNA"/>
</dbReference>
<gene>
    <name evidence="5" type="ordered locus">Spirs_2586</name>
</gene>
<keyword evidence="5" id="KW-0282">Flagellum</keyword>
<dbReference type="OrthoDB" id="357930at2"/>
<evidence type="ECO:0000256" key="3">
    <source>
        <dbReference type="ARBA" id="ARBA00023143"/>
    </source>
</evidence>
<protein>
    <submittedName>
        <fullName evidence="5">Flagellar filament outer layer protein FlaA</fullName>
    </submittedName>
</protein>
<proteinExistence type="predicted"/>
<reference evidence="5 6" key="1">
    <citation type="journal article" date="2010" name="Stand. Genomic Sci.">
        <title>Complete genome sequence of Spirochaeta smaragdinae type strain (SEBR 4228).</title>
        <authorList>
            <person name="Mavromatis K."/>
            <person name="Yasawong M."/>
            <person name="Chertkov O."/>
            <person name="Lapidus A."/>
            <person name="Lucas S."/>
            <person name="Nolan M."/>
            <person name="Del Rio T.G."/>
            <person name="Tice H."/>
            <person name="Cheng J.F."/>
            <person name="Pitluck S."/>
            <person name="Liolios K."/>
            <person name="Ivanova N."/>
            <person name="Tapia R."/>
            <person name="Han C."/>
            <person name="Bruce D."/>
            <person name="Goodwin L."/>
            <person name="Pati A."/>
            <person name="Chen A."/>
            <person name="Palaniappan K."/>
            <person name="Land M."/>
            <person name="Hauser L."/>
            <person name="Chang Y.J."/>
            <person name="Jeffries C.D."/>
            <person name="Detter J.C."/>
            <person name="Rohde M."/>
            <person name="Brambilla E."/>
            <person name="Spring S."/>
            <person name="Goker M."/>
            <person name="Sikorski J."/>
            <person name="Woyke T."/>
            <person name="Bristow J."/>
            <person name="Eisen J.A."/>
            <person name="Markowitz V."/>
            <person name="Hugenholtz P."/>
            <person name="Klenk H.P."/>
            <person name="Kyrpides N.C."/>
        </authorList>
    </citation>
    <scope>NUCLEOTIDE SEQUENCE [LARGE SCALE GENOMIC DNA]</scope>
    <source>
        <strain evidence="6">DSM 11293 / JCM 15392 / SEBR 4228</strain>
    </source>
</reference>
<keyword evidence="3" id="KW-0975">Bacterial flagellum</keyword>
<dbReference type="GO" id="GO:0030288">
    <property type="term" value="C:outer membrane-bounded periplasmic space"/>
    <property type="evidence" value="ECO:0007669"/>
    <property type="project" value="InterPro"/>
</dbReference>
<dbReference type="eggNOG" id="ENOG5033RD4">
    <property type="taxonomic scope" value="Bacteria"/>
</dbReference>
<dbReference type="AlphaFoldDB" id="E1R4F5"/>
<evidence type="ECO:0000256" key="2">
    <source>
        <dbReference type="ARBA" id="ARBA00022764"/>
    </source>
</evidence>
<name>E1R4F5_SEDSS</name>
<dbReference type="Pfam" id="PF04620">
    <property type="entry name" value="FlaA"/>
    <property type="match status" value="1"/>
</dbReference>
<evidence type="ECO:0000256" key="1">
    <source>
        <dbReference type="ARBA" id="ARBA00004631"/>
    </source>
</evidence>
<evidence type="ECO:0000256" key="4">
    <source>
        <dbReference type="SAM" id="SignalP"/>
    </source>
</evidence>
<dbReference type="GO" id="GO:0055040">
    <property type="term" value="C:periplasmic flagellum"/>
    <property type="evidence" value="ECO:0007669"/>
    <property type="project" value="UniProtKB-SubCell"/>
</dbReference>
<comment type="subcellular location">
    <subcellularLocation>
        <location evidence="1">Periplasmic flagellum</location>
    </subcellularLocation>
</comment>
<accession>E1R4F5</accession>
<keyword evidence="5" id="KW-0966">Cell projection</keyword>
<dbReference type="STRING" id="573413.Spirs_2586"/>
<dbReference type="InterPro" id="IPR006714">
    <property type="entry name" value="FlaA"/>
</dbReference>
<dbReference type="RefSeq" id="WP_013255158.1">
    <property type="nucleotide sequence ID" value="NC_014364.1"/>
</dbReference>
<sequence>MRTRKTKLAGKLLFMLIAVAVVPMVVVAQSATSDAGEPNPAEIGVDTAQQKLKEVSISKFEDAGFWSASMSKDEGLVTLRRLAGSPIDKEPLEAETEAGITEDDSNVLGIKVEYFKRGNSQFTLTPVRPMPVEGICKTVSVWVVGRNSPHVLKMLLSDHFGNRAEVTMGKLNFTGWKKLTVAIPTSIVQRDYHYNNKMGIKIEGFTIDCDPKEAYGSYYIYFDDLRATTDLFAEEHRDIDDMQDNW</sequence>
<feature type="chain" id="PRO_5003150712" evidence="4">
    <location>
        <begin position="21"/>
        <end position="246"/>
    </location>
</feature>
<keyword evidence="4" id="KW-0732">Signal</keyword>
<dbReference type="KEGG" id="ssm:Spirs_2586"/>
<keyword evidence="2" id="KW-0574">Periplasm</keyword>
<evidence type="ECO:0000313" key="6">
    <source>
        <dbReference type="Proteomes" id="UP000002318"/>
    </source>
</evidence>